<organism evidence="1 2">
    <name type="scientific">Chaetomium tenue</name>
    <dbReference type="NCBI Taxonomy" id="1854479"/>
    <lineage>
        <taxon>Eukaryota</taxon>
        <taxon>Fungi</taxon>
        <taxon>Dikarya</taxon>
        <taxon>Ascomycota</taxon>
        <taxon>Pezizomycotina</taxon>
        <taxon>Sordariomycetes</taxon>
        <taxon>Sordariomycetidae</taxon>
        <taxon>Sordariales</taxon>
        <taxon>Chaetomiaceae</taxon>
        <taxon>Chaetomium</taxon>
    </lineage>
</organism>
<dbReference type="EMBL" id="JAGIZQ010000006">
    <property type="protein sequence ID" value="KAH6623381.1"/>
    <property type="molecule type" value="Genomic_DNA"/>
</dbReference>
<keyword evidence="2" id="KW-1185">Reference proteome</keyword>
<reference evidence="1 2" key="1">
    <citation type="journal article" date="2021" name="Nat. Commun.">
        <title>Genetic determinants of endophytism in the Arabidopsis root mycobiome.</title>
        <authorList>
            <person name="Mesny F."/>
            <person name="Miyauchi S."/>
            <person name="Thiergart T."/>
            <person name="Pickel B."/>
            <person name="Atanasova L."/>
            <person name="Karlsson M."/>
            <person name="Huettel B."/>
            <person name="Barry K.W."/>
            <person name="Haridas S."/>
            <person name="Chen C."/>
            <person name="Bauer D."/>
            <person name="Andreopoulos W."/>
            <person name="Pangilinan J."/>
            <person name="LaButti K."/>
            <person name="Riley R."/>
            <person name="Lipzen A."/>
            <person name="Clum A."/>
            <person name="Drula E."/>
            <person name="Henrissat B."/>
            <person name="Kohler A."/>
            <person name="Grigoriev I.V."/>
            <person name="Martin F.M."/>
            <person name="Hacquard S."/>
        </authorList>
    </citation>
    <scope>NUCLEOTIDE SEQUENCE [LARGE SCALE GENOMIC DNA]</scope>
    <source>
        <strain evidence="1 2">MPI-SDFR-AT-0079</strain>
    </source>
</reference>
<evidence type="ECO:0000313" key="1">
    <source>
        <dbReference type="EMBL" id="KAH6623381.1"/>
    </source>
</evidence>
<comment type="caution">
    <text evidence="1">The sequence shown here is derived from an EMBL/GenBank/DDBJ whole genome shotgun (WGS) entry which is preliminary data.</text>
</comment>
<dbReference type="Proteomes" id="UP000724584">
    <property type="component" value="Unassembled WGS sequence"/>
</dbReference>
<protein>
    <submittedName>
        <fullName evidence="1">Uncharacterized protein</fullName>
    </submittedName>
</protein>
<proteinExistence type="predicted"/>
<sequence length="849" mass="93641">MATLGSLPTEILIAIASHLADFQDLAALALTNRRLFSIANPRLYATAARNYKPALFYCAENGLIGPMNSLLTHGADPNQTIRSLISRDSLNRALATQGRRPGKRPLVDRKLAREIVARDLEFPGDGTVNKETLSFYPAECARGREVAQEPAPKYHWTPLHVAAQRGDDALVTLLLDNGAAVDSAHDAGDALTDPIYQLTTRFGRKPHMATPLYFAVSAGHKSTARLLLARGASTVVSSDGITALHFAAWYGNLELCRLLLDENSLQEVDARTDDQLTPLHFATAGGHLQTARVEPRFGVWRGHDAPPSGTDALACALWAQKHSDALMLLDVHVQNAAAVKRKPGWYDPVTTCLKFSTVEQSDNGEELVSLLRGLLLLHSRDFIGSWFREYYILGLSEHLPQFLNLLLEYTEEAPAVQSIEPWVIDAVMALIQYAVSKQGMPVPRLCCVFPPKPIFGDREEMFEARLEIANLVDIDLHDTLICEWLTSLGALRLVDKKDLVIMLNQAACGGDPLLTDWVLTQVENAGEKPSVMNSIYPLGDMIRISGGNEAALVLARRGADLGLALHDDDDDGGDDDNFPQSAEAIGALFSCRTRQRMAIQDYASVHLGNNVLFMACSRPDMAGAVELCRLAIQAAGAGAKRLVSCNFLTEHLGTLSPTSLLCSTYSHQQITEEISDIFYHRDDRPRRTGEGGDEPERLAMLQMVLDAGAAEVHTLAEVVNCGETKDYDEPSELLWDALTREDTRKIERRQAFTPGPIWRVHKVREDPIRCAIRSGFPKLVQAILEARPLPTRNHPAALHSQHRAHHGQLGLCVTWRRPAAEVIVRAHITAFRLRFSASCSPWPTWTMQI</sequence>
<evidence type="ECO:0000313" key="2">
    <source>
        <dbReference type="Proteomes" id="UP000724584"/>
    </source>
</evidence>
<accession>A0ACB7NYW6</accession>
<gene>
    <name evidence="1" type="ORF">F5144DRAFT_657996</name>
</gene>
<name>A0ACB7NYW6_9PEZI</name>